<evidence type="ECO:0000313" key="3">
    <source>
        <dbReference type="Proteomes" id="UP000050430"/>
    </source>
</evidence>
<keyword evidence="1" id="KW-0812">Transmembrane</keyword>
<sequence>MTDYFVVFGDFLMALPTYLLNGVLATVYWLGESGAALVSILCAALMIRFVDQRVQSRATFRPGRGGRESLSSDLYTAQITTGIVACLWVISQWGMGAPVPWIGAAMWLAGTIIVLLVRMQEHTLLWNVKSGISIYALAVIGSRLYLAYTAQLSADQWAALIGTSESAASVIANTRGNVTTIILWALWLVIPLGYFAMLLQQVLINPMSLVSPLAGASELIDRYRTRR</sequence>
<comment type="caution">
    <text evidence="2">The sequence shown here is derived from an EMBL/GenBank/DDBJ whole genome shotgun (WGS) entry which is preliminary data.</text>
</comment>
<reference evidence="2 3" key="1">
    <citation type="submission" date="2015-07" db="EMBL/GenBank/DDBJ databases">
        <title>Genome sequence of Leptolinea tardivitalis DSM 16556.</title>
        <authorList>
            <person name="Hemp J."/>
            <person name="Ward L.M."/>
            <person name="Pace L.A."/>
            <person name="Fischer W.W."/>
        </authorList>
    </citation>
    <scope>NUCLEOTIDE SEQUENCE [LARGE SCALE GENOMIC DNA]</scope>
    <source>
        <strain evidence="2 3">YMTK-2</strain>
    </source>
</reference>
<keyword evidence="1" id="KW-1133">Transmembrane helix</keyword>
<feature type="transmembrane region" description="Helical" evidence="1">
    <location>
        <begin position="99"/>
        <end position="117"/>
    </location>
</feature>
<feature type="transmembrane region" description="Helical" evidence="1">
    <location>
        <begin position="181"/>
        <end position="199"/>
    </location>
</feature>
<proteinExistence type="predicted"/>
<organism evidence="2 3">
    <name type="scientific">Leptolinea tardivitalis</name>
    <dbReference type="NCBI Taxonomy" id="229920"/>
    <lineage>
        <taxon>Bacteria</taxon>
        <taxon>Bacillati</taxon>
        <taxon>Chloroflexota</taxon>
        <taxon>Anaerolineae</taxon>
        <taxon>Anaerolineales</taxon>
        <taxon>Anaerolineaceae</taxon>
        <taxon>Leptolinea</taxon>
    </lineage>
</organism>
<keyword evidence="3" id="KW-1185">Reference proteome</keyword>
<feature type="transmembrane region" description="Helical" evidence="1">
    <location>
        <begin position="7"/>
        <end position="29"/>
    </location>
</feature>
<dbReference type="STRING" id="229920.ADM99_14480"/>
<dbReference type="OrthoDB" id="157374at2"/>
<dbReference type="EMBL" id="LGCK01000014">
    <property type="protein sequence ID" value="KPL70360.1"/>
    <property type="molecule type" value="Genomic_DNA"/>
</dbReference>
<evidence type="ECO:0000313" key="2">
    <source>
        <dbReference type="EMBL" id="KPL70360.1"/>
    </source>
</evidence>
<gene>
    <name evidence="2" type="ORF">ADM99_14480</name>
</gene>
<protein>
    <submittedName>
        <fullName evidence="2">Uncharacterized protein</fullName>
    </submittedName>
</protein>
<feature type="transmembrane region" description="Helical" evidence="1">
    <location>
        <begin position="124"/>
        <end position="146"/>
    </location>
</feature>
<dbReference type="RefSeq" id="WP_062422237.1">
    <property type="nucleotide sequence ID" value="NZ_BBYA01000010.1"/>
</dbReference>
<accession>A0A0P6X603</accession>
<evidence type="ECO:0000256" key="1">
    <source>
        <dbReference type="SAM" id="Phobius"/>
    </source>
</evidence>
<dbReference type="Proteomes" id="UP000050430">
    <property type="component" value="Unassembled WGS sequence"/>
</dbReference>
<feature type="transmembrane region" description="Helical" evidence="1">
    <location>
        <begin position="72"/>
        <end position="93"/>
    </location>
</feature>
<name>A0A0P6X603_9CHLR</name>
<feature type="transmembrane region" description="Helical" evidence="1">
    <location>
        <begin position="35"/>
        <end position="51"/>
    </location>
</feature>
<keyword evidence="1" id="KW-0472">Membrane</keyword>
<dbReference type="AlphaFoldDB" id="A0A0P6X603"/>